<reference evidence="2" key="2">
    <citation type="journal article" date="2022" name="Microb. Genom.">
        <title>A chromosome-scale genome assembly of the tomato pathogen Cladosporium fulvum reveals a compartmentalized genome architecture and the presence of a dispensable chromosome.</title>
        <authorList>
            <person name="Zaccaron A.Z."/>
            <person name="Chen L.H."/>
            <person name="Samaras A."/>
            <person name="Stergiopoulos I."/>
        </authorList>
    </citation>
    <scope>NUCLEOTIDE SEQUENCE</scope>
    <source>
        <strain evidence="2">Race5_Kim</strain>
    </source>
</reference>
<dbReference type="InterPro" id="IPR051058">
    <property type="entry name" value="GDSL_Est/Lipase"/>
</dbReference>
<gene>
    <name evidence="2" type="ORF">CLAFUR5_08484</name>
</gene>
<reference evidence="2" key="1">
    <citation type="submission" date="2021-12" db="EMBL/GenBank/DDBJ databases">
        <authorList>
            <person name="Zaccaron A."/>
            <person name="Stergiopoulos I."/>
        </authorList>
    </citation>
    <scope>NUCLEOTIDE SEQUENCE</scope>
    <source>
        <strain evidence="2">Race5_Kim</strain>
    </source>
</reference>
<evidence type="ECO:0000313" key="2">
    <source>
        <dbReference type="EMBL" id="UJO14992.1"/>
    </source>
</evidence>
<protein>
    <submittedName>
        <fullName evidence="2">Acetylesterase</fullName>
    </submittedName>
</protein>
<dbReference type="EMBL" id="CP090165">
    <property type="protein sequence ID" value="UJO14992.1"/>
    <property type="molecule type" value="Genomic_DNA"/>
</dbReference>
<dbReference type="Proteomes" id="UP000756132">
    <property type="component" value="Chromosome 3"/>
</dbReference>
<dbReference type="GO" id="GO:0016788">
    <property type="term" value="F:hydrolase activity, acting on ester bonds"/>
    <property type="evidence" value="ECO:0007669"/>
    <property type="project" value="InterPro"/>
</dbReference>
<dbReference type="KEGG" id="ffu:CLAFUR5_08484"/>
<proteinExistence type="predicted"/>
<dbReference type="OrthoDB" id="1600564at2759"/>
<name>A0A9Q8LCM4_PASFU</name>
<dbReference type="RefSeq" id="XP_047759358.1">
    <property type="nucleotide sequence ID" value="XM_047907632.1"/>
</dbReference>
<organism evidence="2 3">
    <name type="scientific">Passalora fulva</name>
    <name type="common">Tomato leaf mold</name>
    <name type="synonym">Cladosporium fulvum</name>
    <dbReference type="NCBI Taxonomy" id="5499"/>
    <lineage>
        <taxon>Eukaryota</taxon>
        <taxon>Fungi</taxon>
        <taxon>Dikarya</taxon>
        <taxon>Ascomycota</taxon>
        <taxon>Pezizomycotina</taxon>
        <taxon>Dothideomycetes</taxon>
        <taxon>Dothideomycetidae</taxon>
        <taxon>Mycosphaerellales</taxon>
        <taxon>Mycosphaerellaceae</taxon>
        <taxon>Fulvia</taxon>
    </lineage>
</organism>
<keyword evidence="1" id="KW-0378">Hydrolase</keyword>
<dbReference type="SUPFAM" id="SSF52266">
    <property type="entry name" value="SGNH hydrolase"/>
    <property type="match status" value="1"/>
</dbReference>
<dbReference type="AlphaFoldDB" id="A0A9Q8LCM4"/>
<accession>A0A9Q8LCM4</accession>
<dbReference type="PANTHER" id="PTHR45648">
    <property type="entry name" value="GDSL LIPASE/ACYLHYDROLASE FAMILY PROTEIN (AFU_ORTHOLOGUE AFUA_4G14700)"/>
    <property type="match status" value="1"/>
</dbReference>
<sequence>MWPPALFVTSHSQVTMGAAPSNPVPVLPARYLFSFGDSYTATGFDISGAQPSLSNPLGNPPYPHTTTSGGDNWVDIVVYNSTRKDTVAYNYAVGANFVNMTAAQGQAYAPSGPVKELKDQMDQFRQLPKTILWNATNSVFFNFFGVNDIAVQVFSGRSYDNATKILAPDMSNYFTQIGQQYSLGARRFVVVLVPPIWRASVFDYGRATTAATVRNLTTIWNNAIQSSATSFPSRYPGAKMVIFDPTATFNQILDQPQQYGAPNNTCYSYPAGQPCLWADFIHPGLVVQKALGNAMNTFLKSNGM</sequence>
<evidence type="ECO:0000256" key="1">
    <source>
        <dbReference type="ARBA" id="ARBA00022801"/>
    </source>
</evidence>
<dbReference type="Gene3D" id="3.40.50.1110">
    <property type="entry name" value="SGNH hydrolase"/>
    <property type="match status" value="1"/>
</dbReference>
<evidence type="ECO:0000313" key="3">
    <source>
        <dbReference type="Proteomes" id="UP000756132"/>
    </source>
</evidence>
<dbReference type="PANTHER" id="PTHR45648:SF22">
    <property type="entry name" value="GDSL LIPASE_ACYLHYDROLASE FAMILY PROTEIN (AFU_ORTHOLOGUE AFUA_4G14700)"/>
    <property type="match status" value="1"/>
</dbReference>
<dbReference type="InterPro" id="IPR001087">
    <property type="entry name" value="GDSL"/>
</dbReference>
<keyword evidence="3" id="KW-1185">Reference proteome</keyword>
<dbReference type="Pfam" id="PF00657">
    <property type="entry name" value="Lipase_GDSL"/>
    <property type="match status" value="1"/>
</dbReference>
<dbReference type="GeneID" id="71988362"/>
<dbReference type="InterPro" id="IPR036514">
    <property type="entry name" value="SGNH_hydro_sf"/>
</dbReference>